<accession>A0A7G5C098</accession>
<dbReference type="InterPro" id="IPR050929">
    <property type="entry name" value="PFKA"/>
</dbReference>
<dbReference type="NCBIfam" id="NF010675">
    <property type="entry name" value="PRK14072.1"/>
    <property type="match status" value="1"/>
</dbReference>
<feature type="binding site" evidence="6">
    <location>
        <position position="14"/>
    </location>
    <ligand>
        <name>diphosphate</name>
        <dbReference type="ChEBI" id="CHEBI:33019"/>
    </ligand>
</feature>
<dbReference type="RefSeq" id="WP_182298828.1">
    <property type="nucleotide sequence ID" value="NZ_CP041969.1"/>
</dbReference>
<feature type="active site" description="Proton acceptor" evidence="6">
    <location>
        <position position="138"/>
    </location>
</feature>
<dbReference type="UniPathway" id="UPA00109">
    <property type="reaction ID" value="UER00182"/>
</dbReference>
<comment type="subunit">
    <text evidence="6">Homodimer.</text>
</comment>
<evidence type="ECO:0000256" key="4">
    <source>
        <dbReference type="ARBA" id="ARBA00022777"/>
    </source>
</evidence>
<dbReference type="KEGG" id="cchl:FPL14_16635"/>
<comment type="subcellular location">
    <subcellularLocation>
        <location evidence="6">Cytoplasm</location>
    </subcellularLocation>
</comment>
<reference evidence="8 9" key="1">
    <citation type="submission" date="2019-07" db="EMBL/GenBank/DDBJ databases">
        <authorList>
            <person name="Kim J.K."/>
            <person name="Cheong H.-M."/>
            <person name="Choi Y."/>
            <person name="Hwang K.J."/>
            <person name="Lee S."/>
            <person name="Choi C."/>
        </authorList>
    </citation>
    <scope>NUCLEOTIDE SEQUENCE [LARGE SCALE GENOMIC DNA]</scope>
    <source>
        <strain evidence="8 9">KS 22</strain>
    </source>
</reference>
<dbReference type="GO" id="GO:0003872">
    <property type="term" value="F:6-phosphofructokinase activity"/>
    <property type="evidence" value="ECO:0007669"/>
    <property type="project" value="UniProtKB-UniRule"/>
</dbReference>
<dbReference type="Gene3D" id="3.40.50.450">
    <property type="match status" value="1"/>
</dbReference>
<keyword evidence="4 6" id="KW-0418">Kinase</keyword>
<comment type="similarity">
    <text evidence="6">Belongs to the phosphofructokinase type A (PFKA) family. PPi-dependent PFK group II subfamily. Clade 'B2' sub-subfamily.</text>
</comment>
<comment type="catalytic activity">
    <reaction evidence="6">
        <text>beta-D-fructose 6-phosphate + diphosphate = beta-D-fructose 1,6-bisphosphate + phosphate + H(+)</text>
        <dbReference type="Rhea" id="RHEA:13613"/>
        <dbReference type="ChEBI" id="CHEBI:15378"/>
        <dbReference type="ChEBI" id="CHEBI:32966"/>
        <dbReference type="ChEBI" id="CHEBI:33019"/>
        <dbReference type="ChEBI" id="CHEBI:43474"/>
        <dbReference type="ChEBI" id="CHEBI:57634"/>
        <dbReference type="EC" id="2.7.1.90"/>
    </reaction>
</comment>
<comment type="caution">
    <text evidence="6">Lacks conserved residue(s) required for the propagation of feature annotation.</text>
</comment>
<keyword evidence="6" id="KW-0324">Glycolysis</keyword>
<feature type="binding site" evidence="6">
    <location>
        <begin position="136"/>
        <end position="138"/>
    </location>
    <ligand>
        <name>substrate</name>
    </ligand>
</feature>
<sequence>MSRKRNVLIGQSGGPTPVINMSLYGAVEEAVRQDAVDQVFGMKNGLEGIFNRNLISLGDRLEEVRRIADQPGAILGTSRHPLKEEEYGDLLARLEEWDIGVFCYIGGNGSSRTVEALHRYARSKGSDISFVHIPKTIDNDLIGTDHTPGYGSAAKFISHMVKLFAVDMVSLRTTSKIEIIEALGGNKGWLPAASALFKQHELDYPNLVYLPDRTYEMDTILADCERAYSRGGSVMMIVPDHFRVDRLEKNPLLPEDPVRGNNAGVGYQVSQYITAELGIPTRVTAPYALYRIAPGYTSRVDFEEARELGQAAVSYALQGFSGGMVGLHRVSQSPYKCEIRWVDLQGIAGQEKSFPDHYWDARMHMPTQAFLDYVLPLADGNFPNVKFEL</sequence>
<evidence type="ECO:0000256" key="6">
    <source>
        <dbReference type="HAMAP-Rule" id="MF_01978"/>
    </source>
</evidence>
<dbReference type="InterPro" id="IPR000023">
    <property type="entry name" value="Phosphofructokinase_dom"/>
</dbReference>
<dbReference type="Gene3D" id="3.40.50.460">
    <property type="entry name" value="Phosphofructokinase domain"/>
    <property type="match status" value="1"/>
</dbReference>
<evidence type="ECO:0000259" key="7">
    <source>
        <dbReference type="Pfam" id="PF00365"/>
    </source>
</evidence>
<evidence type="ECO:0000256" key="3">
    <source>
        <dbReference type="ARBA" id="ARBA00022723"/>
    </source>
</evidence>
<dbReference type="PRINTS" id="PR00476">
    <property type="entry name" value="PHFRCTKINASE"/>
</dbReference>
<protein>
    <recommendedName>
        <fullName evidence="6">Pyrophosphate--fructose 6-phosphate 1-phosphotransferase</fullName>
        <ecNumber evidence="6">2.7.1.90</ecNumber>
    </recommendedName>
    <alternativeName>
        <fullName evidence="6">6-phosphofructokinase, pyrophosphate dependent</fullName>
    </alternativeName>
    <alternativeName>
        <fullName evidence="6">PPi-dependent phosphofructokinase</fullName>
        <shortName evidence="6">PPi-PFK</shortName>
    </alternativeName>
    <alternativeName>
        <fullName evidence="6">Pyrophosphate-dependent 6-phosphofructose-1-kinase</fullName>
    </alternativeName>
</protein>
<evidence type="ECO:0000256" key="2">
    <source>
        <dbReference type="ARBA" id="ARBA00022679"/>
    </source>
</evidence>
<comment type="function">
    <text evidence="6">Catalyzes the phosphorylation of D-fructose 6-phosphate, the first committing step of glycolysis. Uses inorganic phosphate (PPi) as phosphoryl donor instead of ATP like common ATP-dependent phosphofructokinases (ATP-PFKs), which renders the reaction reversible, and can thus function both in glycolysis and gluconeogenesis. Consistently, PPi-PFK can replace the enzymes of both the forward (ATP-PFK) and reverse (fructose-bisphosphatase (FBPase)) reactions.</text>
</comment>
<keyword evidence="6" id="KW-0963">Cytoplasm</keyword>
<feature type="site" description="Important for catalytic activity; stabilizes the transition state when the phosphoryl donor is PPi" evidence="6">
    <location>
        <position position="135"/>
    </location>
</feature>
<dbReference type="GO" id="GO:0047334">
    <property type="term" value="F:diphosphate-fructose-6-phosphate 1-phosphotransferase activity"/>
    <property type="evidence" value="ECO:0007669"/>
    <property type="project" value="UniProtKB-EC"/>
</dbReference>
<feature type="binding site" evidence="6">
    <location>
        <position position="108"/>
    </location>
    <ligand>
        <name>Mg(2+)</name>
        <dbReference type="ChEBI" id="CHEBI:18420"/>
        <note>catalytic</note>
    </ligand>
</feature>
<dbReference type="SUPFAM" id="SSF53784">
    <property type="entry name" value="Phosphofructokinase"/>
    <property type="match status" value="1"/>
</dbReference>
<dbReference type="InterPro" id="IPR011404">
    <property type="entry name" value="PPi-PFK"/>
</dbReference>
<evidence type="ECO:0000313" key="9">
    <source>
        <dbReference type="Proteomes" id="UP000515679"/>
    </source>
</evidence>
<dbReference type="GO" id="GO:0006002">
    <property type="term" value="P:fructose 6-phosphate metabolic process"/>
    <property type="evidence" value="ECO:0007669"/>
    <property type="project" value="InterPro"/>
</dbReference>
<dbReference type="InterPro" id="IPR022953">
    <property type="entry name" value="ATP_PFK"/>
</dbReference>
<evidence type="ECO:0000256" key="1">
    <source>
        <dbReference type="ARBA" id="ARBA00001946"/>
    </source>
</evidence>
<dbReference type="GO" id="GO:0046872">
    <property type="term" value="F:metal ion binding"/>
    <property type="evidence" value="ECO:0007669"/>
    <property type="project" value="UniProtKB-KW"/>
</dbReference>
<dbReference type="EC" id="2.7.1.90" evidence="6"/>
<dbReference type="Proteomes" id="UP000515679">
    <property type="component" value="Chromosome"/>
</dbReference>
<proteinExistence type="inferred from homology"/>
<name>A0A7G5C098_9BACL</name>
<keyword evidence="9" id="KW-1185">Reference proteome</keyword>
<dbReference type="Pfam" id="PF00365">
    <property type="entry name" value="PFK"/>
    <property type="match status" value="1"/>
</dbReference>
<dbReference type="PANTHER" id="PTHR45770">
    <property type="entry name" value="ATP-DEPENDENT 6-PHOSPHOFRUCTOKINASE 1"/>
    <property type="match status" value="1"/>
</dbReference>
<evidence type="ECO:0000256" key="5">
    <source>
        <dbReference type="ARBA" id="ARBA00022842"/>
    </source>
</evidence>
<dbReference type="HAMAP" id="MF_01978">
    <property type="entry name" value="Phosphofructokinase_II_B2"/>
    <property type="match status" value="1"/>
</dbReference>
<dbReference type="EMBL" id="CP041969">
    <property type="protein sequence ID" value="QMV42632.1"/>
    <property type="molecule type" value="Genomic_DNA"/>
</dbReference>
<comment type="cofactor">
    <cofactor evidence="1 6">
        <name>Mg(2+)</name>
        <dbReference type="ChEBI" id="CHEBI:18420"/>
    </cofactor>
</comment>
<keyword evidence="5 6" id="KW-0460">Magnesium</keyword>
<dbReference type="GO" id="GO:0005737">
    <property type="term" value="C:cytoplasm"/>
    <property type="evidence" value="ECO:0007669"/>
    <property type="project" value="UniProtKB-SubCell"/>
</dbReference>
<organism evidence="8 9">
    <name type="scientific">Cohnella cholangitidis</name>
    <dbReference type="NCBI Taxonomy" id="2598458"/>
    <lineage>
        <taxon>Bacteria</taxon>
        <taxon>Bacillati</taxon>
        <taxon>Bacillota</taxon>
        <taxon>Bacilli</taxon>
        <taxon>Bacillales</taxon>
        <taxon>Paenibacillaceae</taxon>
        <taxon>Cohnella</taxon>
    </lineage>
</organism>
<evidence type="ECO:0000313" key="8">
    <source>
        <dbReference type="EMBL" id="QMV42632.1"/>
    </source>
</evidence>
<dbReference type="PIRSF" id="PIRSF036483">
    <property type="entry name" value="PFK_XF0274"/>
    <property type="match status" value="1"/>
</dbReference>
<dbReference type="InterPro" id="IPR035966">
    <property type="entry name" value="PKF_sf"/>
</dbReference>
<feature type="domain" description="Phosphofructokinase" evidence="7">
    <location>
        <begin position="7"/>
        <end position="313"/>
    </location>
</feature>
<comment type="pathway">
    <text evidence="6">Carbohydrate degradation; glycolysis; D-glyceraldehyde 3-phosphate and glycerone phosphate from D-glucose: step 3/4.</text>
</comment>
<gene>
    <name evidence="6" type="primary">pfp</name>
    <name evidence="8" type="ORF">FPL14_16635</name>
</gene>
<dbReference type="AlphaFoldDB" id="A0A7G5C098"/>
<keyword evidence="2 6" id="KW-0808">Transferase</keyword>
<keyword evidence="3 6" id="KW-0479">Metal-binding</keyword>
<comment type="activity regulation">
    <text evidence="6">Non-allosteric.</text>
</comment>